<keyword evidence="3 7" id="KW-0812">Transmembrane</keyword>
<dbReference type="OrthoDB" id="9999863at2759"/>
<dbReference type="VEuPathDB" id="TriTrypDB:ADEAN_000213100"/>
<feature type="transmembrane region" description="Helical" evidence="7">
    <location>
        <begin position="388"/>
        <end position="406"/>
    </location>
</feature>
<keyword evidence="5" id="KW-0406">Ion transport</keyword>
<comment type="subcellular location">
    <subcellularLocation>
        <location evidence="1">Membrane</location>
        <topology evidence="1">Multi-pass membrane protein</topology>
    </subcellularLocation>
</comment>
<organism evidence="8 9">
    <name type="scientific">Angomonas deanei</name>
    <dbReference type="NCBI Taxonomy" id="59799"/>
    <lineage>
        <taxon>Eukaryota</taxon>
        <taxon>Discoba</taxon>
        <taxon>Euglenozoa</taxon>
        <taxon>Kinetoplastea</taxon>
        <taxon>Metakinetoplastina</taxon>
        <taxon>Trypanosomatida</taxon>
        <taxon>Trypanosomatidae</taxon>
        <taxon>Strigomonadinae</taxon>
        <taxon>Angomonas</taxon>
    </lineage>
</organism>
<feature type="transmembrane region" description="Helical" evidence="7">
    <location>
        <begin position="173"/>
        <end position="198"/>
    </location>
</feature>
<evidence type="ECO:0000256" key="7">
    <source>
        <dbReference type="SAM" id="Phobius"/>
    </source>
</evidence>
<evidence type="ECO:0000313" key="8">
    <source>
        <dbReference type="EMBL" id="CAD2214680.1"/>
    </source>
</evidence>
<feature type="transmembrane region" description="Helical" evidence="7">
    <location>
        <begin position="114"/>
        <end position="134"/>
    </location>
</feature>
<evidence type="ECO:0000256" key="4">
    <source>
        <dbReference type="ARBA" id="ARBA00022989"/>
    </source>
</evidence>
<evidence type="ECO:0000256" key="6">
    <source>
        <dbReference type="ARBA" id="ARBA00023136"/>
    </source>
</evidence>
<feature type="transmembrane region" description="Helical" evidence="7">
    <location>
        <begin position="235"/>
        <end position="258"/>
    </location>
</feature>
<evidence type="ECO:0000256" key="2">
    <source>
        <dbReference type="ARBA" id="ARBA00022448"/>
    </source>
</evidence>
<keyword evidence="2" id="KW-0813">Transport</keyword>
<feature type="transmembrane region" description="Helical" evidence="7">
    <location>
        <begin position="486"/>
        <end position="504"/>
    </location>
</feature>
<protein>
    <submittedName>
        <fullName evidence="8">Cation transport protein, putative</fullName>
    </submittedName>
</protein>
<dbReference type="InterPro" id="IPR003445">
    <property type="entry name" value="Cat_transpt"/>
</dbReference>
<feature type="transmembrane region" description="Helical" evidence="7">
    <location>
        <begin position="326"/>
        <end position="346"/>
    </location>
</feature>
<feature type="transmembrane region" description="Helical" evidence="7">
    <location>
        <begin position="462"/>
        <end position="480"/>
    </location>
</feature>
<keyword evidence="9" id="KW-1185">Reference proteome</keyword>
<dbReference type="Proteomes" id="UP000515908">
    <property type="component" value="Chromosome 03"/>
</dbReference>
<dbReference type="GO" id="GO:0008324">
    <property type="term" value="F:monoatomic cation transmembrane transporter activity"/>
    <property type="evidence" value="ECO:0007669"/>
    <property type="project" value="InterPro"/>
</dbReference>
<dbReference type="AlphaFoldDB" id="A0A7G2C4M9"/>
<accession>A0A7G2C4M9</accession>
<keyword evidence="6 7" id="KW-0472">Membrane</keyword>
<sequence length="531" mass="59453">MSGQPAIDVSVLSDGYRQRISELGESSVLVDLGEIRVTAHEQRRIGQLNFFKRWYLLCHLAYMLSIVLAGTAALRLTEGGSLGWVDALFVSMSAACNCGLQTVNMSTWKDSSHVIRHIVMILGGVVFTSMYQPILRIVLLYRVGFVFLPHENDSPSEGRLRETKRVYADRIRIASILSVLTTASYFILVHCIAFLLLVSLNSSNLSFWQAVSITLTSFHGCVFSSLVAYAGDPCVVLVVSSCCALGFTAFPVLLRLFFHLARLCSSVMVRLKKKFLAGDAQSVVTPLLSHGPVPLIGNRWLHGFEDILMSSHPGNFHPFLFLKTECTFLGVAWLLLTLFQAAPFWFEQWHGVLKAYGTPYKVFLSVCQAASVRFAAASFVPLHEYSNAHIAVTILAMYLPALPISTDRTYRKWKEMFRTSLFRLLTSRLFWLFSALLCILFKEENEMREKVRGTRFDIMTRAFFEIISGYSGCGLSLSLLPSDVSFIGSASSFSKVIIILVLFGGRHRFVDLGIDLGLNMLQQEVRLRVND</sequence>
<feature type="transmembrane region" description="Helical" evidence="7">
    <location>
        <begin position="421"/>
        <end position="441"/>
    </location>
</feature>
<dbReference type="PANTHER" id="PTHR31064:SF30">
    <property type="entry name" value="HIGH-AFFINITY POTASSIUM TRANSPORT PROTEIN-RELATED"/>
    <property type="match status" value="1"/>
</dbReference>
<proteinExistence type="predicted"/>
<feature type="transmembrane region" description="Helical" evidence="7">
    <location>
        <begin position="54"/>
        <end position="76"/>
    </location>
</feature>
<dbReference type="EMBL" id="LR877147">
    <property type="protein sequence ID" value="CAD2214680.1"/>
    <property type="molecule type" value="Genomic_DNA"/>
</dbReference>
<dbReference type="PANTHER" id="PTHR31064">
    <property type="entry name" value="POTASSIUM TRANSPORT PROTEIN DDB_G0292412-RELATED"/>
    <property type="match status" value="1"/>
</dbReference>
<dbReference type="GO" id="GO:0030001">
    <property type="term" value="P:metal ion transport"/>
    <property type="evidence" value="ECO:0007669"/>
    <property type="project" value="UniProtKB-ARBA"/>
</dbReference>
<keyword evidence="4 7" id="KW-1133">Transmembrane helix</keyword>
<dbReference type="GO" id="GO:0005886">
    <property type="term" value="C:plasma membrane"/>
    <property type="evidence" value="ECO:0007669"/>
    <property type="project" value="TreeGrafter"/>
</dbReference>
<gene>
    <name evidence="8" type="ORF">ADEAN_000213100</name>
</gene>
<dbReference type="InterPro" id="IPR051143">
    <property type="entry name" value="TrkH_K-transport"/>
</dbReference>
<dbReference type="Pfam" id="PF02386">
    <property type="entry name" value="TrkH"/>
    <property type="match status" value="1"/>
</dbReference>
<feature type="transmembrane region" description="Helical" evidence="7">
    <location>
        <begin position="210"/>
        <end position="229"/>
    </location>
</feature>
<reference evidence="8 9" key="1">
    <citation type="submission" date="2020-08" db="EMBL/GenBank/DDBJ databases">
        <authorList>
            <person name="Newling K."/>
            <person name="Davey J."/>
            <person name="Forrester S."/>
        </authorList>
    </citation>
    <scope>NUCLEOTIDE SEQUENCE [LARGE SCALE GENOMIC DNA]</scope>
    <source>
        <strain evidence="9">Crithidia deanei Carvalho (ATCC PRA-265)</strain>
    </source>
</reference>
<evidence type="ECO:0000313" key="9">
    <source>
        <dbReference type="Proteomes" id="UP000515908"/>
    </source>
</evidence>
<evidence type="ECO:0000256" key="5">
    <source>
        <dbReference type="ARBA" id="ARBA00023065"/>
    </source>
</evidence>
<name>A0A7G2C4M9_9TRYP</name>
<evidence type="ECO:0000256" key="1">
    <source>
        <dbReference type="ARBA" id="ARBA00004141"/>
    </source>
</evidence>
<evidence type="ECO:0000256" key="3">
    <source>
        <dbReference type="ARBA" id="ARBA00022692"/>
    </source>
</evidence>